<dbReference type="InterPro" id="IPR013320">
    <property type="entry name" value="ConA-like_dom_sf"/>
</dbReference>
<dbReference type="PANTHER" id="PTHR42812">
    <property type="entry name" value="BETA-XYLOSIDASE"/>
    <property type="match status" value="1"/>
</dbReference>
<dbReference type="Pfam" id="PF04616">
    <property type="entry name" value="Glyco_hydro_43"/>
    <property type="match status" value="1"/>
</dbReference>
<evidence type="ECO:0000256" key="2">
    <source>
        <dbReference type="ARBA" id="ARBA00022801"/>
    </source>
</evidence>
<dbReference type="InterPro" id="IPR051795">
    <property type="entry name" value="Glycosyl_Hydrlase_43"/>
</dbReference>
<dbReference type="GO" id="GO:0005975">
    <property type="term" value="P:carbohydrate metabolic process"/>
    <property type="evidence" value="ECO:0007669"/>
    <property type="project" value="InterPro"/>
</dbReference>
<dbReference type="EMBL" id="CP021780">
    <property type="protein sequence ID" value="ASA24034.1"/>
    <property type="molecule type" value="Genomic_DNA"/>
</dbReference>
<protein>
    <submittedName>
        <fullName evidence="8">Glycoside hydrolase</fullName>
    </submittedName>
</protein>
<keyword evidence="9" id="KW-1185">Reference proteome</keyword>
<dbReference type="RefSeq" id="WP_087918017.1">
    <property type="nucleotide sequence ID" value="NZ_CP021780.1"/>
</dbReference>
<dbReference type="SUPFAM" id="SSF75005">
    <property type="entry name" value="Arabinanase/levansucrase/invertase"/>
    <property type="match status" value="1"/>
</dbReference>
<dbReference type="InterPro" id="IPR023296">
    <property type="entry name" value="Glyco_hydro_beta-prop_sf"/>
</dbReference>
<dbReference type="Gene3D" id="2.60.120.200">
    <property type="match status" value="1"/>
</dbReference>
<evidence type="ECO:0000256" key="3">
    <source>
        <dbReference type="ARBA" id="ARBA00023295"/>
    </source>
</evidence>
<dbReference type="InterPro" id="IPR041542">
    <property type="entry name" value="GH43_C2"/>
</dbReference>
<keyword evidence="3 6" id="KW-0326">Glycosidase</keyword>
<dbReference type="KEGG" id="pdh:B9T62_26570"/>
<evidence type="ECO:0000313" key="8">
    <source>
        <dbReference type="EMBL" id="ASA24034.1"/>
    </source>
</evidence>
<evidence type="ECO:0000259" key="7">
    <source>
        <dbReference type="Pfam" id="PF17851"/>
    </source>
</evidence>
<feature type="domain" description="Beta-xylosidase C-terminal Concanavalin A-like" evidence="7">
    <location>
        <begin position="326"/>
        <end position="519"/>
    </location>
</feature>
<sequence>MNTNRNDFPWGPWTSDQGDGTFVNPVLYADYSDPDVIRVGEDFYMTASSFGHIPGLPILHSKDLVNWRLINHALPRMPFAGYDSPQHGNGVWAPSLRYHDNKFWIFYGDPDIGILMLTAEDPAGRWSELHLVHKGKGLIDTCPFWDDDGKAYLVHAYAHSRSGIKHRLRICGMSPDGKSLLDEGISIIDDPIQHNTIEGPKMYKRNGYYYVFAPAGGVEEGWQTVLRSSKPCGPYESRIVLKQGETSVNGPHQGGWVELESGESWFMHFQHKDAYGRIVHLQPVTWVEDWPHIGENVGEDGSGEPVAGFRKPATGATVPLEAPSASDTFIEEQLGLQWQWQANPEASWYSLNERPGYLRLFALPVNIKPTNTLFQTPQLLLQKFPAPAFAASTRLEPANLQSGSRAGLMVFGYSYAALVCIREEEEAGGWRLQLVEGNAETEQVVWEQRAGSQSVILQVDVEPGGQCSFRFSLDGEQFESIDRPRFQAVVSKWVGAKVGLFATSTEQPGGYADFGWFKVAGLS</sequence>
<feature type="active site" description="Proton acceptor" evidence="4">
    <location>
        <position position="33"/>
    </location>
</feature>
<evidence type="ECO:0000256" key="5">
    <source>
        <dbReference type="PIRSR" id="PIRSR606710-2"/>
    </source>
</evidence>
<organism evidence="8 9">
    <name type="scientific">Paenibacillus donghaensis</name>
    <dbReference type="NCBI Taxonomy" id="414771"/>
    <lineage>
        <taxon>Bacteria</taxon>
        <taxon>Bacillati</taxon>
        <taxon>Bacillota</taxon>
        <taxon>Bacilli</taxon>
        <taxon>Bacillales</taxon>
        <taxon>Paenibacillaceae</taxon>
        <taxon>Paenibacillus</taxon>
    </lineage>
</organism>
<dbReference type="CDD" id="cd09001">
    <property type="entry name" value="GH43_FsAxh1-like"/>
    <property type="match status" value="1"/>
</dbReference>
<name>A0A2Z2KDH8_9BACL</name>
<dbReference type="PANTHER" id="PTHR42812:SF12">
    <property type="entry name" value="BETA-XYLOSIDASE-RELATED"/>
    <property type="match status" value="1"/>
</dbReference>
<dbReference type="Pfam" id="PF17851">
    <property type="entry name" value="GH43_C2"/>
    <property type="match status" value="1"/>
</dbReference>
<dbReference type="SUPFAM" id="SSF49899">
    <property type="entry name" value="Concanavalin A-like lectins/glucanases"/>
    <property type="match status" value="1"/>
</dbReference>
<reference evidence="8 9" key="1">
    <citation type="submission" date="2017-06" db="EMBL/GenBank/DDBJ databases">
        <title>Complete genome sequence of Paenibacillus donghaensis KCTC 13049T isolated from East Sea sediment, South Korea.</title>
        <authorList>
            <person name="Jung B.K."/>
            <person name="Hong S.-J."/>
            <person name="Shin J.-H."/>
        </authorList>
    </citation>
    <scope>NUCLEOTIDE SEQUENCE [LARGE SCALE GENOMIC DNA]</scope>
    <source>
        <strain evidence="8 9">KCTC 13049</strain>
    </source>
</reference>
<keyword evidence="2 6" id="KW-0378">Hydrolase</keyword>
<evidence type="ECO:0000256" key="6">
    <source>
        <dbReference type="RuleBase" id="RU361187"/>
    </source>
</evidence>
<gene>
    <name evidence="8" type="ORF">B9T62_26570</name>
</gene>
<dbReference type="Gene3D" id="2.115.10.20">
    <property type="entry name" value="Glycosyl hydrolase domain, family 43"/>
    <property type="match status" value="1"/>
</dbReference>
<comment type="similarity">
    <text evidence="1 6">Belongs to the glycosyl hydrolase 43 family.</text>
</comment>
<dbReference type="OrthoDB" id="9801455at2"/>
<dbReference type="InterPro" id="IPR006710">
    <property type="entry name" value="Glyco_hydro_43"/>
</dbReference>
<dbReference type="Proteomes" id="UP000249890">
    <property type="component" value="Chromosome"/>
</dbReference>
<evidence type="ECO:0000256" key="4">
    <source>
        <dbReference type="PIRSR" id="PIRSR606710-1"/>
    </source>
</evidence>
<dbReference type="AlphaFoldDB" id="A0A2Z2KDH8"/>
<feature type="active site" description="Proton donor" evidence="4">
    <location>
        <position position="198"/>
    </location>
</feature>
<evidence type="ECO:0000256" key="1">
    <source>
        <dbReference type="ARBA" id="ARBA00009865"/>
    </source>
</evidence>
<accession>A0A2Z2KDH8</accession>
<evidence type="ECO:0000313" key="9">
    <source>
        <dbReference type="Proteomes" id="UP000249890"/>
    </source>
</evidence>
<dbReference type="GO" id="GO:0004553">
    <property type="term" value="F:hydrolase activity, hydrolyzing O-glycosyl compounds"/>
    <property type="evidence" value="ECO:0007669"/>
    <property type="project" value="InterPro"/>
</dbReference>
<proteinExistence type="inferred from homology"/>
<feature type="site" description="Important for catalytic activity, responsible for pKa modulation of the active site Glu and correct orientation of both the proton donor and substrate" evidence="5">
    <location>
        <position position="140"/>
    </location>
</feature>